<accession>A0ABW4XWF9</accession>
<protein>
    <submittedName>
        <fullName evidence="1">GTPase</fullName>
    </submittedName>
</protein>
<name>A0ABW4XWF9_9FLAO</name>
<organism evidence="1 2">
    <name type="scientific">Flagellimonas iocasae</name>
    <dbReference type="NCBI Taxonomy" id="2055905"/>
    <lineage>
        <taxon>Bacteria</taxon>
        <taxon>Pseudomonadati</taxon>
        <taxon>Bacteroidota</taxon>
        <taxon>Flavobacteriia</taxon>
        <taxon>Flavobacteriales</taxon>
        <taxon>Flavobacteriaceae</taxon>
        <taxon>Flagellimonas</taxon>
    </lineage>
</organism>
<proteinExistence type="predicted"/>
<dbReference type="EMBL" id="JBHUHU010000002">
    <property type="protein sequence ID" value="MFD2099410.1"/>
    <property type="molecule type" value="Genomic_DNA"/>
</dbReference>
<dbReference type="Proteomes" id="UP001597342">
    <property type="component" value="Unassembled WGS sequence"/>
</dbReference>
<keyword evidence="2" id="KW-1185">Reference proteome</keyword>
<gene>
    <name evidence="1" type="ORF">ACFSJE_06465</name>
</gene>
<reference evidence="2" key="1">
    <citation type="journal article" date="2019" name="Int. J. Syst. Evol. Microbiol.">
        <title>The Global Catalogue of Microorganisms (GCM) 10K type strain sequencing project: providing services to taxonomists for standard genome sequencing and annotation.</title>
        <authorList>
            <consortium name="The Broad Institute Genomics Platform"/>
            <consortium name="The Broad Institute Genome Sequencing Center for Infectious Disease"/>
            <person name="Wu L."/>
            <person name="Ma J."/>
        </authorList>
    </citation>
    <scope>NUCLEOTIDE SEQUENCE [LARGE SCALE GENOMIC DNA]</scope>
    <source>
        <strain evidence="2">JCM 3389</strain>
    </source>
</reference>
<evidence type="ECO:0000313" key="2">
    <source>
        <dbReference type="Proteomes" id="UP001597342"/>
    </source>
</evidence>
<evidence type="ECO:0000313" key="1">
    <source>
        <dbReference type="EMBL" id="MFD2099410.1"/>
    </source>
</evidence>
<sequence length="126" mass="14682">MISTQLIFVYNANSGKRNALLDSMHKVFSPSTYDCNLCDITFGLVTENKLWKEFREQSNLPMTFLHKDEFAKSYASKFGHRFTFPIVLMENDYDLEVFISTEELNALQSAQELIEVIQKRSKKMPQ</sequence>
<dbReference type="RefSeq" id="WP_379830169.1">
    <property type="nucleotide sequence ID" value="NZ_JBHUHU010000002.1"/>
</dbReference>
<comment type="caution">
    <text evidence="1">The sequence shown here is derived from an EMBL/GenBank/DDBJ whole genome shotgun (WGS) entry which is preliminary data.</text>
</comment>